<organism evidence="5 6">
    <name type="scientific">Melanomma pulvis-pyrius CBS 109.77</name>
    <dbReference type="NCBI Taxonomy" id="1314802"/>
    <lineage>
        <taxon>Eukaryota</taxon>
        <taxon>Fungi</taxon>
        <taxon>Dikarya</taxon>
        <taxon>Ascomycota</taxon>
        <taxon>Pezizomycotina</taxon>
        <taxon>Dothideomycetes</taxon>
        <taxon>Pleosporomycetidae</taxon>
        <taxon>Pleosporales</taxon>
        <taxon>Melanommataceae</taxon>
        <taxon>Melanomma</taxon>
    </lineage>
</organism>
<dbReference type="OrthoDB" id="442176at2759"/>
<dbReference type="HAMAP" id="MF_00235">
    <property type="entry name" value="Adenylate_kinase_Adk"/>
    <property type="match status" value="1"/>
</dbReference>
<dbReference type="GO" id="GO:0006139">
    <property type="term" value="P:nucleobase-containing compound metabolic process"/>
    <property type="evidence" value="ECO:0007669"/>
    <property type="project" value="InterPro"/>
</dbReference>
<dbReference type="GO" id="GO:0016787">
    <property type="term" value="F:hydrolase activity"/>
    <property type="evidence" value="ECO:0007669"/>
    <property type="project" value="UniProtKB-KW"/>
</dbReference>
<keyword evidence="6" id="KW-1185">Reference proteome</keyword>
<dbReference type="Pfam" id="PF00406">
    <property type="entry name" value="ADK"/>
    <property type="match status" value="1"/>
</dbReference>
<keyword evidence="5" id="KW-0378">Hydrolase</keyword>
<dbReference type="EMBL" id="MU002109">
    <property type="protein sequence ID" value="KAF2789849.1"/>
    <property type="molecule type" value="Genomic_DNA"/>
</dbReference>
<proteinExistence type="inferred from homology"/>
<name>A0A6A6X0I1_9PLEO</name>
<dbReference type="SUPFAM" id="SSF52540">
    <property type="entry name" value="P-loop containing nucleoside triphosphate hydrolases"/>
    <property type="match status" value="1"/>
</dbReference>
<evidence type="ECO:0000256" key="3">
    <source>
        <dbReference type="ARBA" id="ARBA00022777"/>
    </source>
</evidence>
<dbReference type="Gene3D" id="3.40.50.300">
    <property type="entry name" value="P-loop containing nucleotide triphosphate hydrolases"/>
    <property type="match status" value="1"/>
</dbReference>
<gene>
    <name evidence="5" type="ORF">K505DRAFT_352304</name>
</gene>
<dbReference type="GO" id="GO:0005524">
    <property type="term" value="F:ATP binding"/>
    <property type="evidence" value="ECO:0007669"/>
    <property type="project" value="InterPro"/>
</dbReference>
<evidence type="ECO:0000256" key="2">
    <source>
        <dbReference type="ARBA" id="ARBA00022741"/>
    </source>
</evidence>
<evidence type="ECO:0000313" key="6">
    <source>
        <dbReference type="Proteomes" id="UP000799757"/>
    </source>
</evidence>
<dbReference type="InterPro" id="IPR033690">
    <property type="entry name" value="Adenylat_kinase_CS"/>
</dbReference>
<dbReference type="GO" id="GO:0019205">
    <property type="term" value="F:nucleobase-containing compound kinase activity"/>
    <property type="evidence" value="ECO:0007669"/>
    <property type="project" value="InterPro"/>
</dbReference>
<sequence>MDSAAESIIFIIGAPGSGKGTLCKRLAEEYGFSHLSVGDLLRDVTSSSNTDVTIIDTVKSGELVPVEVLAPMLKGRVDKGKEDGQMKILLDGFPRRLDQAAPVERLLRSPTLVLFFDCPEQIAEKRFLTRMLTGREADDEQTFRKRYQEFSRLNPSIVEHYRTRGIVLEIDTSGETEVSYQRLISALKGTGAWRSLAALM</sequence>
<dbReference type="CDD" id="cd01428">
    <property type="entry name" value="ADK"/>
    <property type="match status" value="1"/>
</dbReference>
<accession>A0A6A6X0I1</accession>
<keyword evidence="3 4" id="KW-0418">Kinase</keyword>
<dbReference type="PANTHER" id="PTHR23359">
    <property type="entry name" value="NUCLEOTIDE KINASE"/>
    <property type="match status" value="1"/>
</dbReference>
<comment type="similarity">
    <text evidence="4">Belongs to the adenylate kinase family.</text>
</comment>
<keyword evidence="1 4" id="KW-0808">Transferase</keyword>
<dbReference type="InterPro" id="IPR000850">
    <property type="entry name" value="Adenylat/UMP-CMP_kin"/>
</dbReference>
<dbReference type="InterPro" id="IPR027417">
    <property type="entry name" value="P-loop_NTPase"/>
</dbReference>
<dbReference type="PROSITE" id="PS00113">
    <property type="entry name" value="ADENYLATE_KINASE"/>
    <property type="match status" value="1"/>
</dbReference>
<dbReference type="PRINTS" id="PR00094">
    <property type="entry name" value="ADENYLTKNASE"/>
</dbReference>
<evidence type="ECO:0000313" key="5">
    <source>
        <dbReference type="EMBL" id="KAF2789849.1"/>
    </source>
</evidence>
<protein>
    <submittedName>
        <fullName evidence="5">P-loop containing nucleoside triphosphate hydrolase protein</fullName>
    </submittedName>
</protein>
<dbReference type="AlphaFoldDB" id="A0A6A6X0I1"/>
<dbReference type="Proteomes" id="UP000799757">
    <property type="component" value="Unassembled WGS sequence"/>
</dbReference>
<reference evidence="5" key="1">
    <citation type="journal article" date="2020" name="Stud. Mycol.">
        <title>101 Dothideomycetes genomes: a test case for predicting lifestyles and emergence of pathogens.</title>
        <authorList>
            <person name="Haridas S."/>
            <person name="Albert R."/>
            <person name="Binder M."/>
            <person name="Bloem J."/>
            <person name="Labutti K."/>
            <person name="Salamov A."/>
            <person name="Andreopoulos B."/>
            <person name="Baker S."/>
            <person name="Barry K."/>
            <person name="Bills G."/>
            <person name="Bluhm B."/>
            <person name="Cannon C."/>
            <person name="Castanera R."/>
            <person name="Culley D."/>
            <person name="Daum C."/>
            <person name="Ezra D."/>
            <person name="Gonzalez J."/>
            <person name="Henrissat B."/>
            <person name="Kuo A."/>
            <person name="Liang C."/>
            <person name="Lipzen A."/>
            <person name="Lutzoni F."/>
            <person name="Magnuson J."/>
            <person name="Mondo S."/>
            <person name="Nolan M."/>
            <person name="Ohm R."/>
            <person name="Pangilinan J."/>
            <person name="Park H.-J."/>
            <person name="Ramirez L."/>
            <person name="Alfaro M."/>
            <person name="Sun H."/>
            <person name="Tritt A."/>
            <person name="Yoshinaga Y."/>
            <person name="Zwiers L.-H."/>
            <person name="Turgeon B."/>
            <person name="Goodwin S."/>
            <person name="Spatafora J."/>
            <person name="Crous P."/>
            <person name="Grigoriev I."/>
        </authorList>
    </citation>
    <scope>NUCLEOTIDE SEQUENCE</scope>
    <source>
        <strain evidence="5">CBS 109.77</strain>
    </source>
</reference>
<evidence type="ECO:0000256" key="4">
    <source>
        <dbReference type="RuleBase" id="RU003330"/>
    </source>
</evidence>
<evidence type="ECO:0000256" key="1">
    <source>
        <dbReference type="ARBA" id="ARBA00022679"/>
    </source>
</evidence>
<keyword evidence="2" id="KW-0547">Nucleotide-binding</keyword>